<comment type="caution">
    <text evidence="1">The sequence shown here is derived from an EMBL/GenBank/DDBJ whole genome shotgun (WGS) entry which is preliminary data.</text>
</comment>
<sequence>MSCSKKLEVNENIVFKQVNFSGYGEYSGAMHIELRPDGRAFFYPGGSDIVWSGHYKISGKKLKYEYDAFETGYTFEIVSGTELKGEDGEILKIE</sequence>
<accession>A0ABS8PW65</accession>
<evidence type="ECO:0000313" key="1">
    <source>
        <dbReference type="EMBL" id="MCD2425319.1"/>
    </source>
</evidence>
<keyword evidence="2" id="KW-1185">Reference proteome</keyword>
<gene>
    <name evidence="1" type="ORF">LQ567_21210</name>
</gene>
<dbReference type="RefSeq" id="WP_231007780.1">
    <property type="nucleotide sequence ID" value="NZ_JAJNEC010000007.1"/>
</dbReference>
<dbReference type="Proteomes" id="UP001199816">
    <property type="component" value="Unassembled WGS sequence"/>
</dbReference>
<reference evidence="1 2" key="1">
    <citation type="submission" date="2021-11" db="EMBL/GenBank/DDBJ databases">
        <title>Genomic of Niabella pedocola.</title>
        <authorList>
            <person name="Wu T."/>
        </authorList>
    </citation>
    <scope>NUCLEOTIDE SEQUENCE [LARGE SCALE GENOMIC DNA]</scope>
    <source>
        <strain evidence="1 2">JCM 31011</strain>
    </source>
</reference>
<organism evidence="1 2">
    <name type="scientific">Niabella pedocola</name>
    <dbReference type="NCBI Taxonomy" id="1752077"/>
    <lineage>
        <taxon>Bacteria</taxon>
        <taxon>Pseudomonadati</taxon>
        <taxon>Bacteroidota</taxon>
        <taxon>Chitinophagia</taxon>
        <taxon>Chitinophagales</taxon>
        <taxon>Chitinophagaceae</taxon>
        <taxon>Niabella</taxon>
    </lineage>
</organism>
<proteinExistence type="predicted"/>
<evidence type="ECO:0000313" key="2">
    <source>
        <dbReference type="Proteomes" id="UP001199816"/>
    </source>
</evidence>
<dbReference type="EMBL" id="JAJNEC010000007">
    <property type="protein sequence ID" value="MCD2425319.1"/>
    <property type="molecule type" value="Genomic_DNA"/>
</dbReference>
<protein>
    <submittedName>
        <fullName evidence="1">Uncharacterized protein</fullName>
    </submittedName>
</protein>
<name>A0ABS8PW65_9BACT</name>